<dbReference type="SUPFAM" id="SSF53474">
    <property type="entry name" value="alpha/beta-Hydrolases"/>
    <property type="match status" value="1"/>
</dbReference>
<dbReference type="Proteomes" id="UP000033874">
    <property type="component" value="Unassembled WGS sequence"/>
</dbReference>
<dbReference type="PANTHER" id="PTHR43798:SF31">
    <property type="entry name" value="AB HYDROLASE SUPERFAMILY PROTEIN YCLE"/>
    <property type="match status" value="1"/>
</dbReference>
<keyword evidence="4" id="KW-1185">Reference proteome</keyword>
<accession>A0A0M3AMD0</accession>
<dbReference type="InterPro" id="IPR000073">
    <property type="entry name" value="AB_hydrolase_1"/>
</dbReference>
<dbReference type="STRING" id="56193.YP76_17195"/>
<keyword evidence="1" id="KW-0378">Hydrolase</keyword>
<evidence type="ECO:0000256" key="1">
    <source>
        <dbReference type="ARBA" id="ARBA00022801"/>
    </source>
</evidence>
<proteinExistence type="predicted"/>
<evidence type="ECO:0000313" key="4">
    <source>
        <dbReference type="Proteomes" id="UP000033874"/>
    </source>
</evidence>
<dbReference type="Gene3D" id="3.40.50.1820">
    <property type="entry name" value="alpha/beta hydrolase"/>
    <property type="match status" value="1"/>
</dbReference>
<dbReference type="GO" id="GO:0016787">
    <property type="term" value="F:hydrolase activity"/>
    <property type="evidence" value="ECO:0007669"/>
    <property type="project" value="UniProtKB-KW"/>
</dbReference>
<dbReference type="Pfam" id="PF00561">
    <property type="entry name" value="Abhydrolase_1"/>
    <property type="match status" value="1"/>
</dbReference>
<dbReference type="EMBL" id="LBIC01000007">
    <property type="protein sequence ID" value="KKW91297.1"/>
    <property type="molecule type" value="Genomic_DNA"/>
</dbReference>
<protein>
    <recommendedName>
        <fullName evidence="2">AB hydrolase-1 domain-containing protein</fullName>
    </recommendedName>
</protein>
<dbReference type="PANTHER" id="PTHR43798">
    <property type="entry name" value="MONOACYLGLYCEROL LIPASE"/>
    <property type="match status" value="1"/>
</dbReference>
<evidence type="ECO:0000259" key="2">
    <source>
        <dbReference type="Pfam" id="PF00561"/>
    </source>
</evidence>
<feature type="domain" description="AB hydrolase-1" evidence="2">
    <location>
        <begin position="28"/>
        <end position="133"/>
    </location>
</feature>
<dbReference type="InterPro" id="IPR050266">
    <property type="entry name" value="AB_hydrolase_sf"/>
</dbReference>
<reference evidence="3 4" key="1">
    <citation type="submission" date="2015-04" db="EMBL/GenBank/DDBJ databases">
        <title>Genome sequence of aromatic hydrocarbons-degrading Sphingobium chungbukense DJ77.</title>
        <authorList>
            <person name="Kim Y.-C."/>
            <person name="Chae J.-C."/>
        </authorList>
    </citation>
    <scope>NUCLEOTIDE SEQUENCE [LARGE SCALE GENOMIC DNA]</scope>
    <source>
        <strain evidence="3 4">DJ77</strain>
    </source>
</reference>
<dbReference type="InterPro" id="IPR029058">
    <property type="entry name" value="AB_hydrolase_fold"/>
</dbReference>
<comment type="caution">
    <text evidence="3">The sequence shown here is derived from an EMBL/GenBank/DDBJ whole genome shotgun (WGS) entry which is preliminary data.</text>
</comment>
<name>A0A0M3AMD0_9SPHN</name>
<sequence length="269" mass="30282">MVHVRKAYCETAEGEQVHYRHAAGDRGPVVFFHQTASSSQMYLKTFERIGGSWDCYAFDTPGFGGSFDPAADTKPPMSQYVDWMYQAVRSAGIDRCHLVGHHTGACIATEMAARYPDLAKSVTLAGPVPLTAEERIEFSRHFGTPFTPTVSGSYLLDNWDYLRALGAHEDVMLFHREMADMLRAWWGRVQSYNAVWGQDFTRFYRELACPILIMAAPQDVLRPYLDRAREIRPDARVLDIAGANFEPDLDPDRFAHGIAAFFSAVEKSS</sequence>
<evidence type="ECO:0000313" key="3">
    <source>
        <dbReference type="EMBL" id="KKW91297.1"/>
    </source>
</evidence>
<gene>
    <name evidence="3" type="ORF">YP76_17195</name>
</gene>
<dbReference type="PATRIC" id="fig|56193.3.peg.3601"/>
<dbReference type="AlphaFoldDB" id="A0A0M3AMD0"/>
<organism evidence="3 4">
    <name type="scientific">Sphingobium chungbukense</name>
    <dbReference type="NCBI Taxonomy" id="56193"/>
    <lineage>
        <taxon>Bacteria</taxon>
        <taxon>Pseudomonadati</taxon>
        <taxon>Pseudomonadota</taxon>
        <taxon>Alphaproteobacteria</taxon>
        <taxon>Sphingomonadales</taxon>
        <taxon>Sphingomonadaceae</taxon>
        <taxon>Sphingobium</taxon>
    </lineage>
</organism>
<dbReference type="RefSeq" id="WP_046764812.1">
    <property type="nucleotide sequence ID" value="NZ_LBIC01000007.1"/>
</dbReference>
<dbReference type="GO" id="GO:0016020">
    <property type="term" value="C:membrane"/>
    <property type="evidence" value="ECO:0007669"/>
    <property type="project" value="TreeGrafter"/>
</dbReference>